<dbReference type="EMBL" id="ABEU02000020">
    <property type="protein sequence ID" value="PNR32636.1"/>
    <property type="molecule type" value="Genomic_DNA"/>
</dbReference>
<reference evidence="2" key="3">
    <citation type="submission" date="2020-12" db="UniProtKB">
        <authorList>
            <consortium name="EnsemblPlants"/>
        </authorList>
    </citation>
    <scope>IDENTIFICATION</scope>
</reference>
<evidence type="ECO:0000313" key="2">
    <source>
        <dbReference type="EnsemblPlants" id="Pp3c20_1980V3.1"/>
    </source>
</evidence>
<sequence>MDLDRKEHQKRKARLSESNVVELHLLVTGLLHAVFGKEHTAQDAFCDIELEVQRLG</sequence>
<reference evidence="1 3" key="1">
    <citation type="journal article" date="2008" name="Science">
        <title>The Physcomitrella genome reveals evolutionary insights into the conquest of land by plants.</title>
        <authorList>
            <person name="Rensing S."/>
            <person name="Lang D."/>
            <person name="Zimmer A."/>
            <person name="Terry A."/>
            <person name="Salamov A."/>
            <person name="Shapiro H."/>
            <person name="Nishiyama T."/>
            <person name="Perroud P.-F."/>
            <person name="Lindquist E."/>
            <person name="Kamisugi Y."/>
            <person name="Tanahashi T."/>
            <person name="Sakakibara K."/>
            <person name="Fujita T."/>
            <person name="Oishi K."/>
            <person name="Shin-I T."/>
            <person name="Kuroki Y."/>
            <person name="Toyoda A."/>
            <person name="Suzuki Y."/>
            <person name="Hashimoto A."/>
            <person name="Yamaguchi K."/>
            <person name="Sugano A."/>
            <person name="Kohara Y."/>
            <person name="Fujiyama A."/>
            <person name="Anterola A."/>
            <person name="Aoki S."/>
            <person name="Ashton N."/>
            <person name="Barbazuk W.B."/>
            <person name="Barker E."/>
            <person name="Bennetzen J."/>
            <person name="Bezanilla M."/>
            <person name="Blankenship R."/>
            <person name="Cho S.H."/>
            <person name="Dutcher S."/>
            <person name="Estelle M."/>
            <person name="Fawcett J.A."/>
            <person name="Gundlach H."/>
            <person name="Hanada K."/>
            <person name="Heyl A."/>
            <person name="Hicks K.A."/>
            <person name="Hugh J."/>
            <person name="Lohr M."/>
            <person name="Mayer K."/>
            <person name="Melkozernov A."/>
            <person name="Murata T."/>
            <person name="Nelson D."/>
            <person name="Pils B."/>
            <person name="Prigge M."/>
            <person name="Reiss B."/>
            <person name="Renner T."/>
            <person name="Rombauts S."/>
            <person name="Rushton P."/>
            <person name="Sanderfoot A."/>
            <person name="Schween G."/>
            <person name="Shiu S.-H."/>
            <person name="Stueber K."/>
            <person name="Theodoulou F.L."/>
            <person name="Tu H."/>
            <person name="Van de Peer Y."/>
            <person name="Verrier P.J."/>
            <person name="Waters E."/>
            <person name="Wood A."/>
            <person name="Yang L."/>
            <person name="Cove D."/>
            <person name="Cuming A."/>
            <person name="Hasebe M."/>
            <person name="Lucas S."/>
            <person name="Mishler D.B."/>
            <person name="Reski R."/>
            <person name="Grigoriev I."/>
            <person name="Quatrano R.S."/>
            <person name="Boore J.L."/>
        </authorList>
    </citation>
    <scope>NUCLEOTIDE SEQUENCE [LARGE SCALE GENOMIC DNA]</scope>
    <source>
        <strain evidence="2 3">cv. Gransden 2004</strain>
    </source>
</reference>
<name>A0A2K1ITM8_PHYPA</name>
<dbReference type="Proteomes" id="UP000006727">
    <property type="component" value="Chromosome 20"/>
</dbReference>
<evidence type="ECO:0000313" key="1">
    <source>
        <dbReference type="EMBL" id="PNR32636.1"/>
    </source>
</evidence>
<gene>
    <name evidence="1" type="ORF">PHYPA_024578</name>
</gene>
<keyword evidence="3" id="KW-1185">Reference proteome</keyword>
<proteinExistence type="predicted"/>
<dbReference type="PaxDb" id="3218-PP1S152_79V6.1"/>
<dbReference type="InParanoid" id="A0A2K1ITM8"/>
<protein>
    <submittedName>
        <fullName evidence="1 2">Uncharacterized protein</fullName>
    </submittedName>
</protein>
<dbReference type="EnsemblPlants" id="Pp3c20_1980V3.1">
    <property type="protein sequence ID" value="Pp3c20_1980V3.1"/>
    <property type="gene ID" value="Pp3c20_1980"/>
</dbReference>
<evidence type="ECO:0000313" key="3">
    <source>
        <dbReference type="Proteomes" id="UP000006727"/>
    </source>
</evidence>
<accession>A0A2K1ITM8</accession>
<reference evidence="1 3" key="2">
    <citation type="journal article" date="2018" name="Plant J.">
        <title>The Physcomitrella patens chromosome-scale assembly reveals moss genome structure and evolution.</title>
        <authorList>
            <person name="Lang D."/>
            <person name="Ullrich K.K."/>
            <person name="Murat F."/>
            <person name="Fuchs J."/>
            <person name="Jenkins J."/>
            <person name="Haas F.B."/>
            <person name="Piednoel M."/>
            <person name="Gundlach H."/>
            <person name="Van Bel M."/>
            <person name="Meyberg R."/>
            <person name="Vives C."/>
            <person name="Morata J."/>
            <person name="Symeonidi A."/>
            <person name="Hiss M."/>
            <person name="Muchero W."/>
            <person name="Kamisugi Y."/>
            <person name="Saleh O."/>
            <person name="Blanc G."/>
            <person name="Decker E.L."/>
            <person name="van Gessel N."/>
            <person name="Grimwood J."/>
            <person name="Hayes R.D."/>
            <person name="Graham S.W."/>
            <person name="Gunter L.E."/>
            <person name="McDaniel S.F."/>
            <person name="Hoernstein S.N.W."/>
            <person name="Larsson A."/>
            <person name="Li F.W."/>
            <person name="Perroud P.F."/>
            <person name="Phillips J."/>
            <person name="Ranjan P."/>
            <person name="Rokshar D.S."/>
            <person name="Rothfels C.J."/>
            <person name="Schneider L."/>
            <person name="Shu S."/>
            <person name="Stevenson D.W."/>
            <person name="Thummler F."/>
            <person name="Tillich M."/>
            <person name="Villarreal Aguilar J.C."/>
            <person name="Widiez T."/>
            <person name="Wong G.K."/>
            <person name="Wymore A."/>
            <person name="Zhang Y."/>
            <person name="Zimmer A.D."/>
            <person name="Quatrano R.S."/>
            <person name="Mayer K.F.X."/>
            <person name="Goodstein D."/>
            <person name="Casacuberta J.M."/>
            <person name="Vandepoele K."/>
            <person name="Reski R."/>
            <person name="Cuming A.C."/>
            <person name="Tuskan G.A."/>
            <person name="Maumus F."/>
            <person name="Salse J."/>
            <person name="Schmutz J."/>
            <person name="Rensing S.A."/>
        </authorList>
    </citation>
    <scope>NUCLEOTIDE SEQUENCE [LARGE SCALE GENOMIC DNA]</scope>
    <source>
        <strain evidence="2 3">cv. Gransden 2004</strain>
    </source>
</reference>
<dbReference type="AlphaFoldDB" id="A0A2K1ITM8"/>
<dbReference type="Gramene" id="Pp3c20_1980V3.1">
    <property type="protein sequence ID" value="Pp3c20_1980V3.1"/>
    <property type="gene ID" value="Pp3c20_1980"/>
</dbReference>
<organism evidence="1">
    <name type="scientific">Physcomitrium patens</name>
    <name type="common">Spreading-leaved earth moss</name>
    <name type="synonym">Physcomitrella patens</name>
    <dbReference type="NCBI Taxonomy" id="3218"/>
    <lineage>
        <taxon>Eukaryota</taxon>
        <taxon>Viridiplantae</taxon>
        <taxon>Streptophyta</taxon>
        <taxon>Embryophyta</taxon>
        <taxon>Bryophyta</taxon>
        <taxon>Bryophytina</taxon>
        <taxon>Bryopsida</taxon>
        <taxon>Funariidae</taxon>
        <taxon>Funariales</taxon>
        <taxon>Funariaceae</taxon>
        <taxon>Physcomitrium</taxon>
    </lineage>
</organism>